<keyword evidence="4 6" id="KW-0804">Transcription</keyword>
<comment type="catalytic activity">
    <reaction evidence="5 6 8">
        <text>RNA(n) + a ribonucleoside 5'-triphosphate = RNA(n+1) + diphosphate</text>
        <dbReference type="Rhea" id="RHEA:21248"/>
        <dbReference type="Rhea" id="RHEA-COMP:14527"/>
        <dbReference type="Rhea" id="RHEA-COMP:17342"/>
        <dbReference type="ChEBI" id="CHEBI:33019"/>
        <dbReference type="ChEBI" id="CHEBI:61557"/>
        <dbReference type="ChEBI" id="CHEBI:140395"/>
        <dbReference type="EC" id="2.7.7.6"/>
    </reaction>
</comment>
<dbReference type="PANTHER" id="PTHR20856">
    <property type="entry name" value="DNA-DIRECTED RNA POLYMERASE I SUBUNIT 2"/>
    <property type="match status" value="1"/>
</dbReference>
<dbReference type="Pfam" id="PF04561">
    <property type="entry name" value="RNA_pol_Rpb2_2"/>
    <property type="match status" value="1"/>
</dbReference>
<dbReference type="InterPro" id="IPR037034">
    <property type="entry name" value="RNA_pol_Rpb2_2_sf"/>
</dbReference>
<dbReference type="NCBIfam" id="TIGR02013">
    <property type="entry name" value="rpoB"/>
    <property type="match status" value="1"/>
</dbReference>
<dbReference type="Gene3D" id="2.40.270.10">
    <property type="entry name" value="DNA-directed RNA polymerase, subunit 2, domain 6"/>
    <property type="match status" value="1"/>
</dbReference>
<evidence type="ECO:0000256" key="1">
    <source>
        <dbReference type="ARBA" id="ARBA00022478"/>
    </source>
</evidence>
<reference evidence="17" key="1">
    <citation type="journal article" date="2019" name="Int. J. Syst. Evol. Microbiol.">
        <title>The Global Catalogue of Microorganisms (GCM) 10K type strain sequencing project: providing services to taxonomists for standard genome sequencing and annotation.</title>
        <authorList>
            <consortium name="The Broad Institute Genomics Platform"/>
            <consortium name="The Broad Institute Genome Sequencing Center for Infectious Disease"/>
            <person name="Wu L."/>
            <person name="Ma J."/>
        </authorList>
    </citation>
    <scope>NUCLEOTIDE SEQUENCE [LARGE SCALE GENOMIC DNA]</scope>
    <source>
        <strain evidence="17">CCM 8391</strain>
    </source>
</reference>
<dbReference type="InterPro" id="IPR014724">
    <property type="entry name" value="RNA_pol_RPB2_OB-fold"/>
</dbReference>
<dbReference type="HAMAP" id="MF_01321">
    <property type="entry name" value="RNApol_bact_RpoB"/>
    <property type="match status" value="1"/>
</dbReference>
<proteinExistence type="inferred from homology"/>
<dbReference type="EMBL" id="JBHSQW010000001">
    <property type="protein sequence ID" value="MFC5992657.1"/>
    <property type="molecule type" value="Genomic_DNA"/>
</dbReference>
<feature type="domain" description="RNA polymerase Rpb2" evidence="14">
    <location>
        <begin position="430"/>
        <end position="498"/>
    </location>
</feature>
<dbReference type="Gene3D" id="3.90.1110.10">
    <property type="entry name" value="RNA polymerase Rpb2, domain 2"/>
    <property type="match status" value="1"/>
</dbReference>
<dbReference type="InterPro" id="IPR007121">
    <property type="entry name" value="RNA_pol_bsu_CS"/>
</dbReference>
<feature type="domain" description="RNA polymerase Rpb2" evidence="12">
    <location>
        <begin position="172"/>
        <end position="371"/>
    </location>
</feature>
<feature type="domain" description="RNA polymerase beta subunit protrusion" evidence="13">
    <location>
        <begin position="99"/>
        <end position="415"/>
    </location>
</feature>
<dbReference type="SUPFAM" id="SSF64484">
    <property type="entry name" value="beta and beta-prime subunits of DNA dependent RNA-polymerase"/>
    <property type="match status" value="1"/>
</dbReference>
<dbReference type="Gene3D" id="3.90.1800.10">
    <property type="entry name" value="RNA polymerase alpha subunit dimerisation domain"/>
    <property type="match status" value="1"/>
</dbReference>
<dbReference type="InterPro" id="IPR019462">
    <property type="entry name" value="DNA-dir_RNA_pol_bsu_external_1"/>
</dbReference>
<evidence type="ECO:0000313" key="17">
    <source>
        <dbReference type="Proteomes" id="UP001596302"/>
    </source>
</evidence>
<dbReference type="Gene3D" id="2.40.50.150">
    <property type="match status" value="1"/>
</dbReference>
<protein>
    <recommendedName>
        <fullName evidence="6 8">DNA-directed RNA polymerase subunit beta</fullName>
        <shortName evidence="6">RNAP subunit beta</shortName>
        <ecNumber evidence="6 8">2.7.7.6</ecNumber>
    </recommendedName>
    <alternativeName>
        <fullName evidence="6">RNA polymerase subunit beta</fullName>
    </alternativeName>
    <alternativeName>
        <fullName evidence="6">Transcriptase subunit beta</fullName>
    </alternativeName>
</protein>
<dbReference type="InterPro" id="IPR007120">
    <property type="entry name" value="DNA-dir_RNAP_su2_dom"/>
</dbReference>
<evidence type="ECO:0000256" key="6">
    <source>
        <dbReference type="HAMAP-Rule" id="MF_01321"/>
    </source>
</evidence>
<organism evidence="16 17">
    <name type="scientific">Pseudonocardia hispaniensis</name>
    <dbReference type="NCBI Taxonomy" id="904933"/>
    <lineage>
        <taxon>Bacteria</taxon>
        <taxon>Bacillati</taxon>
        <taxon>Actinomycetota</taxon>
        <taxon>Actinomycetes</taxon>
        <taxon>Pseudonocardiales</taxon>
        <taxon>Pseudonocardiaceae</taxon>
        <taxon>Pseudonocardia</taxon>
    </lineage>
</organism>
<feature type="compositionally biased region" description="Low complexity" evidence="9">
    <location>
        <begin position="1"/>
        <end position="19"/>
    </location>
</feature>
<dbReference type="CDD" id="cd00653">
    <property type="entry name" value="RNA_pol_B_RPB2"/>
    <property type="match status" value="1"/>
</dbReference>
<feature type="domain" description="DNA-directed RNA polymerase beta subunit external 1" evidence="15">
    <location>
        <begin position="508"/>
        <end position="574"/>
    </location>
</feature>
<comment type="similarity">
    <text evidence="6 7">Belongs to the RNA polymerase beta chain family.</text>
</comment>
<gene>
    <name evidence="6 16" type="primary">rpoB</name>
    <name evidence="16" type="ORF">ACFQE5_00355</name>
</gene>
<evidence type="ECO:0000259" key="15">
    <source>
        <dbReference type="Pfam" id="PF10385"/>
    </source>
</evidence>
<evidence type="ECO:0000313" key="16">
    <source>
        <dbReference type="EMBL" id="MFC5992657.1"/>
    </source>
</evidence>
<feature type="domain" description="RNA polymerase Rpb2" evidence="11">
    <location>
        <begin position="1053"/>
        <end position="1127"/>
    </location>
</feature>
<evidence type="ECO:0000259" key="14">
    <source>
        <dbReference type="Pfam" id="PF04565"/>
    </source>
</evidence>
<evidence type="ECO:0000256" key="2">
    <source>
        <dbReference type="ARBA" id="ARBA00022679"/>
    </source>
</evidence>
<dbReference type="Gene3D" id="3.90.1100.10">
    <property type="match status" value="1"/>
</dbReference>
<evidence type="ECO:0000256" key="5">
    <source>
        <dbReference type="ARBA" id="ARBA00048552"/>
    </source>
</evidence>
<dbReference type="InterPro" id="IPR007644">
    <property type="entry name" value="RNA_pol_bsu_protrusion"/>
</dbReference>
<dbReference type="InterPro" id="IPR007645">
    <property type="entry name" value="RNA_pol_Rpb2_3"/>
</dbReference>
<dbReference type="InterPro" id="IPR037033">
    <property type="entry name" value="DNA-dir_RNAP_su2_hyb_sf"/>
</dbReference>
<dbReference type="PROSITE" id="PS01166">
    <property type="entry name" value="RNA_POL_BETA"/>
    <property type="match status" value="1"/>
</dbReference>
<sequence length="1171" mass="128902">MAVSRATVTTATPASAVSANPNFPGAPTRVSFAKIREPLEVPDLLDLQIQSFQWLIGDEAWFQRRIDAGDDDPVGGLEEILAEISPIEDFSGSMSLSFSDPRFDDVKASVEECRDKDMTYAAPLFVTAEFTNNTTGEIKSQTVFMGDFPMMTNKGTFIINGTERVVVSQLVRSPGVYFDHTIDKTTEKDVYSVKIIPSRGAWLEFDVDKRDTVGVRIDRKRRQPVTVLLKALGWTAEQIQARFGFSETVLATLEKDHTAGQDEALLDIYRKLRPGEPPTRESAQTLLENLFFKDKRYDLAKVGRYKANKKLGLSIDTSVGTLTEEDIATTIEYLVRLHAGETSMTVGEGEDAVTIPVETDDIDHFGNRRLRTVGELIQNQVRVGLSRMERVVRERMTTQDVEAITPQTLINIRPVVAAIKEFFGTSQLSQFMDQHNPLAGLTHKRRLSALGPGGLSRERAGFEVRDVHTSHYGRMCPIETPEGPNIGLIGSLSTFAQVNPFGFIQTPYRKVSDGRVTEQIDYLTADEEDRFVIAQANAPLTDDGHFQEDRVLVRRKGGEVDYISPSGVDYIDVSPRQMVSVATALIPFLEHDDANRALMGANMQRQAVPLLRSEAPLVGTGMELRAAVDAGDVLVADKPGVVEELCADYITVMSDEGDRQTYRLNKFRRSNQGTCNNQKPIVDEGQRVEAGQVLADGPCTENGEMALGKNLLVAIMPWEGHNYEDAIILSQRLVQDDVLTSIHIEEHEIDARDTKLGAEEITRDIPNVSEDVLADLDERGIVRIGAEVQPGDILVGKVTPKGETELTPEERLLRAIFGEKAREVRDTSLKVPHGENGKVIGIRVFSRDDEDELAPGVNELVRVYVAQKRKISDGDKLAGRHGNKGVIGKILPVEDMPFLPDGTPIDIILNTHGVPRRMNIGQILETHLGWIAKSGWEIEGKPDWASKLPEELYSATPGTNTAVPVFDGARENEITGLLGATLPNRDGERMVGADGKATLFDGRSGEPYPFPVAVGYMYILKLAHLVDDKIHARSTGPYSMITQQPLGGKAQFGGQRFGEMECWAMQAYGAAYTLQELLTIKSDDVVGRVKVYEAIVKGENIPEPGIPESFKVLLKELQSLCLNVEVLSSDGAAIEMRDADDEDLERAAANLGINLSSRPGSDSIGVDDVVN</sequence>
<accession>A0ABW1IW80</accession>
<feature type="domain" description="DNA-directed RNA polymerase subunit 2 hybrid-binding" evidence="10">
    <location>
        <begin position="636"/>
        <end position="1051"/>
    </location>
</feature>
<dbReference type="EC" id="2.7.7.6" evidence="6 8"/>
<dbReference type="NCBIfam" id="NF001616">
    <property type="entry name" value="PRK00405.1"/>
    <property type="match status" value="1"/>
</dbReference>
<dbReference type="Pfam" id="PF00562">
    <property type="entry name" value="RNA_pol_Rpb2_6"/>
    <property type="match status" value="1"/>
</dbReference>
<dbReference type="Gene3D" id="2.40.50.100">
    <property type="match status" value="1"/>
</dbReference>
<evidence type="ECO:0000256" key="3">
    <source>
        <dbReference type="ARBA" id="ARBA00022695"/>
    </source>
</evidence>
<comment type="subunit">
    <text evidence="6 8">The RNAP catalytic core consists of 2 alpha, 1 beta, 1 beta' and 1 omega subunit. When a sigma factor is associated with the core the holoenzyme is formed, which can initiate transcription.</text>
</comment>
<dbReference type="Pfam" id="PF10385">
    <property type="entry name" value="RNA_pol_Rpb2_45"/>
    <property type="match status" value="1"/>
</dbReference>
<comment type="caution">
    <text evidence="16">The sequence shown here is derived from an EMBL/GenBank/DDBJ whole genome shotgun (WGS) entry which is preliminary data.</text>
</comment>
<dbReference type="InterPro" id="IPR010243">
    <property type="entry name" value="RNA_pol_bsu_bac"/>
</dbReference>
<evidence type="ECO:0000259" key="12">
    <source>
        <dbReference type="Pfam" id="PF04561"/>
    </source>
</evidence>
<dbReference type="GO" id="GO:0000428">
    <property type="term" value="C:DNA-directed RNA polymerase complex"/>
    <property type="evidence" value="ECO:0007669"/>
    <property type="project" value="UniProtKB-KW"/>
</dbReference>
<keyword evidence="17" id="KW-1185">Reference proteome</keyword>
<dbReference type="InterPro" id="IPR015712">
    <property type="entry name" value="DNA-dir_RNA_pol_su2"/>
</dbReference>
<dbReference type="RefSeq" id="WP_379581431.1">
    <property type="nucleotide sequence ID" value="NZ_JBHSQW010000001.1"/>
</dbReference>
<evidence type="ECO:0000256" key="8">
    <source>
        <dbReference type="RuleBase" id="RU363031"/>
    </source>
</evidence>
<dbReference type="Pfam" id="PF04560">
    <property type="entry name" value="RNA_pol_Rpb2_7"/>
    <property type="match status" value="1"/>
</dbReference>
<comment type="function">
    <text evidence="6 8">DNA-dependent RNA polymerase catalyzes the transcription of DNA into RNA using the four ribonucleoside triphosphates as substrates.</text>
</comment>
<dbReference type="Pfam" id="PF04565">
    <property type="entry name" value="RNA_pol_Rpb2_3"/>
    <property type="match status" value="1"/>
</dbReference>
<dbReference type="Gene3D" id="2.30.150.10">
    <property type="entry name" value="DNA-directed RNA polymerase, beta subunit, external 1 domain"/>
    <property type="match status" value="1"/>
</dbReference>
<evidence type="ECO:0000259" key="11">
    <source>
        <dbReference type="Pfam" id="PF04560"/>
    </source>
</evidence>
<dbReference type="InterPro" id="IPR007642">
    <property type="entry name" value="RNA_pol_Rpb2_2"/>
</dbReference>
<dbReference type="Proteomes" id="UP001596302">
    <property type="component" value="Unassembled WGS sequence"/>
</dbReference>
<name>A0ABW1IW80_9PSEU</name>
<dbReference type="InterPro" id="IPR042107">
    <property type="entry name" value="DNA-dir_RNA_pol_bsu_ext_1_sf"/>
</dbReference>
<dbReference type="InterPro" id="IPR007641">
    <property type="entry name" value="RNA_pol_Rpb2_7"/>
</dbReference>
<keyword evidence="1 6" id="KW-0240">DNA-directed RNA polymerase</keyword>
<keyword evidence="3 6" id="KW-0548">Nucleotidyltransferase</keyword>
<evidence type="ECO:0000256" key="4">
    <source>
        <dbReference type="ARBA" id="ARBA00023163"/>
    </source>
</evidence>
<evidence type="ECO:0000256" key="9">
    <source>
        <dbReference type="SAM" id="MobiDB-lite"/>
    </source>
</evidence>
<evidence type="ECO:0000256" key="7">
    <source>
        <dbReference type="RuleBase" id="RU000434"/>
    </source>
</evidence>
<keyword evidence="2 6" id="KW-0808">Transferase</keyword>
<evidence type="ECO:0000259" key="13">
    <source>
        <dbReference type="Pfam" id="PF04563"/>
    </source>
</evidence>
<feature type="region of interest" description="Disordered" evidence="9">
    <location>
        <begin position="1"/>
        <end position="20"/>
    </location>
</feature>
<evidence type="ECO:0000259" key="10">
    <source>
        <dbReference type="Pfam" id="PF00562"/>
    </source>
</evidence>
<dbReference type="Pfam" id="PF04563">
    <property type="entry name" value="RNA_pol_Rpb2_1"/>
    <property type="match status" value="1"/>
</dbReference>
<dbReference type="GO" id="GO:0003899">
    <property type="term" value="F:DNA-directed RNA polymerase activity"/>
    <property type="evidence" value="ECO:0007669"/>
    <property type="project" value="UniProtKB-EC"/>
</dbReference>